<keyword evidence="2" id="KW-1133">Transmembrane helix</keyword>
<keyword evidence="2" id="KW-0812">Transmembrane</keyword>
<dbReference type="RefSeq" id="WP_150074095.1">
    <property type="nucleotide sequence ID" value="NZ_VWOX01000001.1"/>
</dbReference>
<dbReference type="Proteomes" id="UP000324479">
    <property type="component" value="Unassembled WGS sequence"/>
</dbReference>
<protein>
    <submittedName>
        <fullName evidence="5">DUF1549 domain-containing protein</fullName>
    </submittedName>
</protein>
<name>A0A5M6DHG9_9BACT</name>
<evidence type="ECO:0000313" key="6">
    <source>
        <dbReference type="Proteomes" id="UP000324479"/>
    </source>
</evidence>
<comment type="caution">
    <text evidence="5">The sequence shown here is derived from an EMBL/GenBank/DDBJ whole genome shotgun (WGS) entry which is preliminary data.</text>
</comment>
<dbReference type="AlphaFoldDB" id="A0A5M6DHG9"/>
<gene>
    <name evidence="5" type="ORF">FYK55_00790</name>
</gene>
<evidence type="ECO:0000256" key="1">
    <source>
        <dbReference type="SAM" id="MobiDB-lite"/>
    </source>
</evidence>
<feature type="domain" description="DUF1549" evidence="3">
    <location>
        <begin position="100"/>
        <end position="298"/>
    </location>
</feature>
<dbReference type="PANTHER" id="PTHR35889">
    <property type="entry name" value="CYCLOINULO-OLIGOSACCHARIDE FRUCTANOTRANSFERASE-RELATED"/>
    <property type="match status" value="1"/>
</dbReference>
<accession>A0A5M6DHG9</accession>
<feature type="transmembrane region" description="Helical" evidence="2">
    <location>
        <begin position="12"/>
        <end position="29"/>
    </location>
</feature>
<feature type="compositionally biased region" description="Polar residues" evidence="1">
    <location>
        <begin position="45"/>
        <end position="77"/>
    </location>
</feature>
<evidence type="ECO:0000256" key="2">
    <source>
        <dbReference type="SAM" id="Phobius"/>
    </source>
</evidence>
<keyword evidence="2" id="KW-0472">Membrane</keyword>
<keyword evidence="6" id="KW-1185">Reference proteome</keyword>
<dbReference type="EMBL" id="VWOX01000001">
    <property type="protein sequence ID" value="KAA5546988.1"/>
    <property type="molecule type" value="Genomic_DNA"/>
</dbReference>
<feature type="domain" description="DUF1553" evidence="4">
    <location>
        <begin position="345"/>
        <end position="562"/>
    </location>
</feature>
<sequence length="592" mass="66385">MKTKLIFVAKWIWFVAVVLIGVGFLLSGLSRLDETQPVGADAEGTLTNASSEPAGSAAPRQTESETSISASVRSSADPSPESGAELLPADSLSAVIQQVNRARANQLEQQGLPSSDTADWMAVCRRMSLALVGSGMSLEEIRHLQSLPEATRESVHLQQLFEDPRFHHYWAERWTRFLVGADEGPFVVYRRRRFRHWLAEQIAAGEPYDKIVRELVTAEGLWTDQPEVNFLTVTFDSNDGQPDPIRLAARTSRAFLGMRIDCLQCHNDFLGNVNLGDVTEPREGLQSDFHQLAAFFSSAKTNGLQGIRTGDADYHYQYLDATEETTVEPAVPFAPELLPKQGDARSQLAGWITHPENRQFARAAVVRFWALMFGRSPTDAVDNLPLDEPLPPMLRPIVDDFQVHRDIRRTLEIIARSDAFRLSSRAPFDVTGEHEDAFAVFPLTRLRAEQVAGAIAQAARVKSVDRESSFLVQLMKYGSINDFLKRYGDLGENEFSQDAITIPQRLVMLNGKMLRESSETNPVLNATGHINLFARENGQAIETVYLCVLNRFPSDAERQHFLERWEGTEQRGQAIEDLFWTLANTTEFAWNH</sequence>
<dbReference type="InterPro" id="IPR022655">
    <property type="entry name" value="DUF1553"/>
</dbReference>
<feature type="region of interest" description="Disordered" evidence="1">
    <location>
        <begin position="41"/>
        <end position="85"/>
    </location>
</feature>
<proteinExistence type="predicted"/>
<reference evidence="5 6" key="1">
    <citation type="submission" date="2019-08" db="EMBL/GenBank/DDBJ databases">
        <authorList>
            <person name="Dhanesh K."/>
            <person name="Kumar G."/>
            <person name="Sasikala C."/>
            <person name="Venkata Ramana C."/>
        </authorList>
    </citation>
    <scope>NUCLEOTIDE SEQUENCE [LARGE SCALE GENOMIC DNA]</scope>
    <source>
        <strain evidence="5 6">JC645</strain>
    </source>
</reference>
<dbReference type="Pfam" id="PF07587">
    <property type="entry name" value="PSD1"/>
    <property type="match status" value="1"/>
</dbReference>
<dbReference type="PANTHER" id="PTHR35889:SF3">
    <property type="entry name" value="F-BOX DOMAIN-CONTAINING PROTEIN"/>
    <property type="match status" value="1"/>
</dbReference>
<evidence type="ECO:0000259" key="3">
    <source>
        <dbReference type="Pfam" id="PF07583"/>
    </source>
</evidence>
<organism evidence="5 6">
    <name type="scientific">Roseiconus nitratireducens</name>
    <dbReference type="NCBI Taxonomy" id="2605748"/>
    <lineage>
        <taxon>Bacteria</taxon>
        <taxon>Pseudomonadati</taxon>
        <taxon>Planctomycetota</taxon>
        <taxon>Planctomycetia</taxon>
        <taxon>Pirellulales</taxon>
        <taxon>Pirellulaceae</taxon>
        <taxon>Roseiconus</taxon>
    </lineage>
</organism>
<evidence type="ECO:0000313" key="5">
    <source>
        <dbReference type="EMBL" id="KAA5546988.1"/>
    </source>
</evidence>
<dbReference type="Pfam" id="PF07583">
    <property type="entry name" value="PSCyt2"/>
    <property type="match status" value="1"/>
</dbReference>
<evidence type="ECO:0000259" key="4">
    <source>
        <dbReference type="Pfam" id="PF07587"/>
    </source>
</evidence>
<dbReference type="InterPro" id="IPR011444">
    <property type="entry name" value="DUF1549"/>
</dbReference>